<dbReference type="KEGG" id="dmt:DESME_01985"/>
<dbReference type="HOGENOM" id="CLU_3117144_0_0_9"/>
<evidence type="ECO:0000256" key="1">
    <source>
        <dbReference type="SAM" id="Phobius"/>
    </source>
</evidence>
<protein>
    <submittedName>
        <fullName evidence="2">Uncharacterized protein</fullName>
    </submittedName>
</protein>
<evidence type="ECO:0000313" key="2">
    <source>
        <dbReference type="EMBL" id="AHF05982.1"/>
    </source>
</evidence>
<keyword evidence="1" id="KW-0812">Transmembrane</keyword>
<gene>
    <name evidence="2" type="ORF">DESME_01985</name>
</gene>
<sequence>MKTNILFIQVFVLLAFIFVLFFMVSVLKYIKKKKEIDKEIIQKLDSLLNK</sequence>
<dbReference type="Proteomes" id="UP000010847">
    <property type="component" value="Chromosome"/>
</dbReference>
<keyword evidence="1" id="KW-1133">Transmembrane helix</keyword>
<reference evidence="2 3" key="1">
    <citation type="submission" date="2013-12" db="EMBL/GenBank/DDBJ databases">
        <authorList>
            <consortium name="DOE Joint Genome Institute"/>
            <person name="Smidt H."/>
            <person name="Huntemann M."/>
            <person name="Han J."/>
            <person name="Chen A."/>
            <person name="Kyrpides N."/>
            <person name="Mavromatis K."/>
            <person name="Markowitz V."/>
            <person name="Palaniappan K."/>
            <person name="Ivanova N."/>
            <person name="Schaumberg A."/>
            <person name="Pati A."/>
            <person name="Liolios K."/>
            <person name="Nordberg H.P."/>
            <person name="Cantor M.N."/>
            <person name="Hua S.X."/>
            <person name="Woyke T."/>
        </authorList>
    </citation>
    <scope>NUCLEOTIDE SEQUENCE [LARGE SCALE GENOMIC DNA]</scope>
    <source>
        <strain evidence="3">DSM 15288</strain>
    </source>
</reference>
<keyword evidence="3" id="KW-1185">Reference proteome</keyword>
<feature type="transmembrane region" description="Helical" evidence="1">
    <location>
        <begin position="6"/>
        <end position="30"/>
    </location>
</feature>
<name>W0E5E8_9FIRM</name>
<keyword evidence="1" id="KW-0472">Membrane</keyword>
<organism evidence="2 3">
    <name type="scientific">Desulfitobacterium metallireducens DSM 15288</name>
    <dbReference type="NCBI Taxonomy" id="871968"/>
    <lineage>
        <taxon>Bacteria</taxon>
        <taxon>Bacillati</taxon>
        <taxon>Bacillota</taxon>
        <taxon>Clostridia</taxon>
        <taxon>Eubacteriales</taxon>
        <taxon>Desulfitobacteriaceae</taxon>
        <taxon>Desulfitobacterium</taxon>
    </lineage>
</organism>
<dbReference type="AlphaFoldDB" id="W0E5E8"/>
<dbReference type="EMBL" id="CP007032">
    <property type="protein sequence ID" value="AHF05982.1"/>
    <property type="molecule type" value="Genomic_DNA"/>
</dbReference>
<evidence type="ECO:0000313" key="3">
    <source>
        <dbReference type="Proteomes" id="UP000010847"/>
    </source>
</evidence>
<proteinExistence type="predicted"/>
<accession>W0E5E8</accession>